<dbReference type="PROSITE" id="PS50110">
    <property type="entry name" value="RESPONSE_REGULATORY"/>
    <property type="match status" value="1"/>
</dbReference>
<feature type="domain" description="Response regulatory" evidence="3">
    <location>
        <begin position="3"/>
        <end position="126"/>
    </location>
</feature>
<dbReference type="Gene3D" id="3.40.50.2300">
    <property type="match status" value="1"/>
</dbReference>
<proteinExistence type="predicted"/>
<gene>
    <name evidence="4" type="ORF">SFSGTM_04290</name>
</gene>
<evidence type="ECO:0000256" key="2">
    <source>
        <dbReference type="PROSITE-ProRule" id="PRU00169"/>
    </source>
</evidence>
<dbReference type="PANTHER" id="PTHR44591:SF19">
    <property type="entry name" value="TWO-COMPONENT RESPONSE REGULATOR-RELATED"/>
    <property type="match status" value="1"/>
</dbReference>
<dbReference type="Pfam" id="PF00072">
    <property type="entry name" value="Response_reg"/>
    <property type="match status" value="1"/>
</dbReference>
<dbReference type="AlphaFoldDB" id="A0A809RLR3"/>
<dbReference type="InterPro" id="IPR011006">
    <property type="entry name" value="CheY-like_superfamily"/>
</dbReference>
<evidence type="ECO:0000313" key="4">
    <source>
        <dbReference type="EMBL" id="BBO99720.1"/>
    </source>
</evidence>
<evidence type="ECO:0000259" key="3">
    <source>
        <dbReference type="PROSITE" id="PS50110"/>
    </source>
</evidence>
<keyword evidence="1 2" id="KW-0597">Phosphoprotein</keyword>
<dbReference type="InterPro" id="IPR050595">
    <property type="entry name" value="Bact_response_regulator"/>
</dbReference>
<dbReference type="SMART" id="SM00448">
    <property type="entry name" value="REC"/>
    <property type="match status" value="1"/>
</dbReference>
<dbReference type="KEGG" id="sniv:SFSGTM_04290"/>
<feature type="modified residue" description="4-aspartylphosphate" evidence="2">
    <location>
        <position position="60"/>
    </location>
</feature>
<evidence type="ECO:0000313" key="5">
    <source>
        <dbReference type="Proteomes" id="UP000463939"/>
    </source>
</evidence>
<dbReference type="PANTHER" id="PTHR44591">
    <property type="entry name" value="STRESS RESPONSE REGULATOR PROTEIN 1"/>
    <property type="match status" value="1"/>
</dbReference>
<name>A0A809RLR3_9PROT</name>
<sequence>MNRIMLVDDEKNILNALRRVLVSGIEINGRTESVEVEIFDTPVEALRRAEIVAFDLVISDYRMPEMSGVEFLKAFRNFQPNAARMILSGYADLAGLMSAINEAEIFRFISKPWNDFDLKSAISQALAFRKLMMENQRLADTVRLQQGQLTKQELALRRLEEESPGITKVNWGADGSVIINEDDL</sequence>
<keyword evidence="5" id="KW-1185">Reference proteome</keyword>
<reference evidence="5" key="1">
    <citation type="submission" date="2019-11" db="EMBL/GenBank/DDBJ databases">
        <title>Isolation and characterization of a novel species in the genus Sulfuriferula.</title>
        <authorList>
            <person name="Mochizuki J."/>
            <person name="Kojima H."/>
            <person name="Fukui M."/>
        </authorList>
    </citation>
    <scope>NUCLEOTIDE SEQUENCE [LARGE SCALE GENOMIC DNA]</scope>
    <source>
        <strain evidence="5">SGTM</strain>
    </source>
</reference>
<dbReference type="CDD" id="cd17569">
    <property type="entry name" value="REC_HupR-like"/>
    <property type="match status" value="1"/>
</dbReference>
<dbReference type="RefSeq" id="WP_162083732.1">
    <property type="nucleotide sequence ID" value="NZ_AP021881.1"/>
</dbReference>
<dbReference type="EMBL" id="AP021881">
    <property type="protein sequence ID" value="BBO99720.1"/>
    <property type="molecule type" value="Genomic_DNA"/>
</dbReference>
<dbReference type="Proteomes" id="UP000463939">
    <property type="component" value="Chromosome"/>
</dbReference>
<dbReference type="SUPFAM" id="SSF52172">
    <property type="entry name" value="CheY-like"/>
    <property type="match status" value="1"/>
</dbReference>
<evidence type="ECO:0000256" key="1">
    <source>
        <dbReference type="ARBA" id="ARBA00022553"/>
    </source>
</evidence>
<organism evidence="4 5">
    <name type="scientific">Sulfuriferula nivalis</name>
    <dbReference type="NCBI Taxonomy" id="2675298"/>
    <lineage>
        <taxon>Bacteria</taxon>
        <taxon>Pseudomonadati</taxon>
        <taxon>Pseudomonadota</taxon>
        <taxon>Betaproteobacteria</taxon>
        <taxon>Nitrosomonadales</taxon>
        <taxon>Sulfuricellaceae</taxon>
        <taxon>Sulfuriferula</taxon>
    </lineage>
</organism>
<protein>
    <recommendedName>
        <fullName evidence="3">Response regulatory domain-containing protein</fullName>
    </recommendedName>
</protein>
<dbReference type="InterPro" id="IPR001789">
    <property type="entry name" value="Sig_transdc_resp-reg_receiver"/>
</dbReference>
<accession>A0A809RLR3</accession>
<dbReference type="GO" id="GO:0000160">
    <property type="term" value="P:phosphorelay signal transduction system"/>
    <property type="evidence" value="ECO:0007669"/>
    <property type="project" value="InterPro"/>
</dbReference>